<evidence type="ECO:0000259" key="6">
    <source>
        <dbReference type="Pfam" id="PF05670"/>
    </source>
</evidence>
<evidence type="ECO:0000256" key="1">
    <source>
        <dbReference type="ARBA" id="ARBA00022555"/>
    </source>
</evidence>
<name>A0ABS6EX26_9CLOT</name>
<gene>
    <name evidence="5" type="primary">rqcH</name>
    <name evidence="7" type="ORF">KQI89_03285</name>
</gene>
<evidence type="ECO:0000313" key="8">
    <source>
        <dbReference type="Proteomes" id="UP000736583"/>
    </source>
</evidence>
<comment type="function">
    <text evidence="5">Key component of the ribosome quality control system (RQC), a ribosome-associated complex that mediates the extraction of incompletely synthesized nascent chains from stalled ribosomes and their subsequent degradation. RqcH recruits Ala-charged tRNA, and with RqcP directs the elongation of stalled nascent chains on 50S ribosomal subunits, leading to non-templated C-terminal alanine extensions (Ala tail). The Ala tail promotes nascent chain degradation. May add between 1 and at least 8 Ala residues. Binds to stalled 50S ribosomal subunits.</text>
</comment>
<keyword evidence="8" id="KW-1185">Reference proteome</keyword>
<evidence type="ECO:0000256" key="5">
    <source>
        <dbReference type="HAMAP-Rule" id="MF_00844"/>
    </source>
</evidence>
<dbReference type="Proteomes" id="UP000736583">
    <property type="component" value="Unassembled WGS sequence"/>
</dbReference>
<evidence type="ECO:0000256" key="2">
    <source>
        <dbReference type="ARBA" id="ARBA00022730"/>
    </source>
</evidence>
<evidence type="ECO:0000313" key="7">
    <source>
        <dbReference type="EMBL" id="MBU5590776.1"/>
    </source>
</evidence>
<keyword evidence="1 5" id="KW-0820">tRNA-binding</keyword>
<accession>A0ABS6EX26</accession>
<dbReference type="Pfam" id="PF05833">
    <property type="entry name" value="NFACT_N"/>
    <property type="match status" value="1"/>
</dbReference>
<keyword evidence="2 5" id="KW-0699">rRNA-binding</keyword>
<reference evidence="7 8" key="1">
    <citation type="submission" date="2021-06" db="EMBL/GenBank/DDBJ databases">
        <authorList>
            <person name="Sun Q."/>
            <person name="Li D."/>
        </authorList>
    </citation>
    <scope>NUCLEOTIDE SEQUENCE [LARGE SCALE GENOMIC DNA]</scope>
    <source>
        <strain evidence="7 8">MSJ-4</strain>
    </source>
</reference>
<proteinExistence type="inferred from homology"/>
<comment type="caution">
    <text evidence="7">The sequence shown here is derived from an EMBL/GenBank/DDBJ whole genome shotgun (WGS) entry which is preliminary data.</text>
</comment>
<evidence type="ECO:0000256" key="4">
    <source>
        <dbReference type="ARBA" id="ARBA00022917"/>
    </source>
</evidence>
<keyword evidence="4 5" id="KW-0648">Protein biosynthesis</keyword>
<organism evidence="7 8">
    <name type="scientific">Clostridium simiarum</name>
    <dbReference type="NCBI Taxonomy" id="2841506"/>
    <lineage>
        <taxon>Bacteria</taxon>
        <taxon>Bacillati</taxon>
        <taxon>Bacillota</taxon>
        <taxon>Clostridia</taxon>
        <taxon>Eubacteriales</taxon>
        <taxon>Clostridiaceae</taxon>
        <taxon>Clostridium</taxon>
    </lineage>
</organism>
<dbReference type="Pfam" id="PF05670">
    <property type="entry name" value="NFACT-R_1"/>
    <property type="match status" value="1"/>
</dbReference>
<sequence length="573" mass="66384">MALDGIFLQSLVHELKDEILNCKIDKVNQPEKDEITLTLRGPKGNRKLLISSSPNYPRIHLTEEPKTNPAQPPMFCMLLRKYLIGGRIRDLLQLNNDRILLMNIENTDELGFDSMYSLVVEIMGRHSNITLVRQRDSMVMDSIKHITPEINSYRSLYPGIKYKYPPSSDKFNPLSFIKDDLLEYIKSNEIILSHNTASNCFTGVSKLLSKDLYNKYISVKETEENINLYVEICNDYFNKVKSKDFQFLSYIEEGSPKDFYCIDLITMINYTKKSYESPSKLLEDFYKEKDRSDRIHGRSTELLKLIHTNLDRCNKKIQILKSTLKDCENKSDYKIKGELLTANIYSIKPGMKKVNLLNYYSDKEEYLTIELDENKSPSENIQYYYKRYNKYKKSEEAAKEQLLVAEDEIKYLNSVLSNLINIEHYDEIHDIKSELIESGYIKYRGSKKGKQKPSKPLHFISSDGIDIYVGKNNIQNDYLTLKFANRQDTWLHTKNIPGSHVIIKGENIPESTLLEGATLAAYYSKSKDSSNVPVDYTLVKNVKKPSGAKPGMVIYYTNKTIYITPKEINLKKL</sequence>
<protein>
    <recommendedName>
        <fullName evidence="5">Rqc2 homolog RqcH</fullName>
        <shortName evidence="5">RqcH</shortName>
    </recommendedName>
</protein>
<feature type="domain" description="NFACT RNA-binding" evidence="6">
    <location>
        <begin position="455"/>
        <end position="549"/>
    </location>
</feature>
<keyword evidence="3 5" id="KW-0694">RNA-binding</keyword>
<dbReference type="InterPro" id="IPR043682">
    <property type="entry name" value="RqcH_bacterial"/>
</dbReference>
<dbReference type="PANTHER" id="PTHR15239">
    <property type="entry name" value="NUCLEAR EXPORT MEDIATOR FACTOR NEMF"/>
    <property type="match status" value="1"/>
</dbReference>
<dbReference type="InterPro" id="IPR008532">
    <property type="entry name" value="NFACT_RNA-bd"/>
</dbReference>
<dbReference type="HAMAP" id="MF_00844_B">
    <property type="entry name" value="RqcH_B"/>
    <property type="match status" value="1"/>
</dbReference>
<dbReference type="EMBL" id="JAHLQL010000001">
    <property type="protein sequence ID" value="MBU5590776.1"/>
    <property type="molecule type" value="Genomic_DNA"/>
</dbReference>
<dbReference type="PANTHER" id="PTHR15239:SF6">
    <property type="entry name" value="RIBOSOME QUALITY CONTROL COMPLEX SUBUNIT NEMF"/>
    <property type="match status" value="1"/>
</dbReference>
<comment type="subunit">
    <text evidence="5">Associates with stalled 50S ribosomal subunits. Binds to RqcP.</text>
</comment>
<evidence type="ECO:0000256" key="3">
    <source>
        <dbReference type="ARBA" id="ARBA00022884"/>
    </source>
</evidence>
<dbReference type="RefSeq" id="WP_216455883.1">
    <property type="nucleotide sequence ID" value="NZ_JAHLQL010000001.1"/>
</dbReference>
<comment type="similarity">
    <text evidence="5">Belongs to the NEMF family.</text>
</comment>
<dbReference type="InterPro" id="IPR051608">
    <property type="entry name" value="RQC_Subunit_NEMF"/>
</dbReference>